<comment type="caution">
    <text evidence="3">The sequence shown here is derived from an EMBL/GenBank/DDBJ whole genome shotgun (WGS) entry which is preliminary data.</text>
</comment>
<organism evidence="3">
    <name type="scientific">Tanacetum cinerariifolium</name>
    <name type="common">Dalmatian daisy</name>
    <name type="synonym">Chrysanthemum cinerariifolium</name>
    <dbReference type="NCBI Taxonomy" id="118510"/>
    <lineage>
        <taxon>Eukaryota</taxon>
        <taxon>Viridiplantae</taxon>
        <taxon>Streptophyta</taxon>
        <taxon>Embryophyta</taxon>
        <taxon>Tracheophyta</taxon>
        <taxon>Spermatophyta</taxon>
        <taxon>Magnoliopsida</taxon>
        <taxon>eudicotyledons</taxon>
        <taxon>Gunneridae</taxon>
        <taxon>Pentapetalae</taxon>
        <taxon>asterids</taxon>
        <taxon>campanulids</taxon>
        <taxon>Asterales</taxon>
        <taxon>Asteraceae</taxon>
        <taxon>Asteroideae</taxon>
        <taxon>Anthemideae</taxon>
        <taxon>Anthemidinae</taxon>
        <taxon>Tanacetum</taxon>
    </lineage>
</organism>
<evidence type="ECO:0000313" key="3">
    <source>
        <dbReference type="EMBL" id="GEU83104.1"/>
    </source>
</evidence>
<dbReference type="InterPro" id="IPR005162">
    <property type="entry name" value="Retrotrans_gag_dom"/>
</dbReference>
<dbReference type="PANTHER" id="PTHR33067:SF35">
    <property type="entry name" value="ASPARTIC PEPTIDASE DDI1-TYPE DOMAIN-CONTAINING PROTEIN"/>
    <property type="match status" value="1"/>
</dbReference>
<reference evidence="3" key="1">
    <citation type="journal article" date="2019" name="Sci. Rep.">
        <title>Draft genome of Tanacetum cinerariifolium, the natural source of mosquito coil.</title>
        <authorList>
            <person name="Yamashiro T."/>
            <person name="Shiraishi A."/>
            <person name="Satake H."/>
            <person name="Nakayama K."/>
        </authorList>
    </citation>
    <scope>NUCLEOTIDE SEQUENCE</scope>
</reference>
<proteinExistence type="predicted"/>
<feature type="region of interest" description="Disordered" evidence="1">
    <location>
        <begin position="255"/>
        <end position="286"/>
    </location>
</feature>
<accession>A0A6L2NEX6</accession>
<evidence type="ECO:0000259" key="2">
    <source>
        <dbReference type="Pfam" id="PF03732"/>
    </source>
</evidence>
<protein>
    <submittedName>
        <fullName evidence="3">Reverse transcriptase domain-containing protein</fullName>
    </submittedName>
</protein>
<dbReference type="GO" id="GO:0003964">
    <property type="term" value="F:RNA-directed DNA polymerase activity"/>
    <property type="evidence" value="ECO:0007669"/>
    <property type="project" value="UniProtKB-KW"/>
</dbReference>
<sequence>MADDQPMWGNNQAVAPTPGATIVVVDLGYNFTNVSIWRHQRGCHQTQTFPPSVAGEAKIWFNELSLGVITTWEEMRQAFVSRFFPPAMFDRLMGEIRGFTQQHHESLVDAWLQIKGDVKEMRNGCNKCGGPHPSSNCNDKPVRGPKEEEANYASRGYRGGYRGNYYGRNSSNWRDRHENRSLTLSEENSPIPRLPEKRPDESEFEKTMREFVIAQKTSNEFVKNQFNNLKTKVKQGQKNHQDAIQDLETKFGRIFDHQSSRPPGTLHNNTQTNPKPSTSNERPYLPLSARNEHVNVVFTRSGKTYNPPANLNTKTAIFLDDSEDETEEVKKEADLYQRNQLSRYAALSGTTLKPIRMSIRLTNHTYQYPMGVAENMLVQFGKFVFPVDFVILQMEEDDRDPLILGRSFLHTADAIIRVKNK</sequence>
<name>A0A6L2NEX6_TANCI</name>
<dbReference type="Gene3D" id="2.40.70.10">
    <property type="entry name" value="Acid Proteases"/>
    <property type="match status" value="1"/>
</dbReference>
<dbReference type="InterPro" id="IPR021109">
    <property type="entry name" value="Peptidase_aspartic_dom_sf"/>
</dbReference>
<keyword evidence="3" id="KW-0695">RNA-directed DNA polymerase</keyword>
<dbReference type="PANTHER" id="PTHR33067">
    <property type="entry name" value="RNA-DIRECTED DNA POLYMERASE-RELATED"/>
    <property type="match status" value="1"/>
</dbReference>
<keyword evidence="3" id="KW-0808">Transferase</keyword>
<feature type="region of interest" description="Disordered" evidence="1">
    <location>
        <begin position="169"/>
        <end position="202"/>
    </location>
</feature>
<feature type="domain" description="Retrotransposon gag" evidence="2">
    <location>
        <begin position="49"/>
        <end position="115"/>
    </location>
</feature>
<dbReference type="EMBL" id="BKCJ010008617">
    <property type="protein sequence ID" value="GEU83104.1"/>
    <property type="molecule type" value="Genomic_DNA"/>
</dbReference>
<dbReference type="Pfam" id="PF03732">
    <property type="entry name" value="Retrotrans_gag"/>
    <property type="match status" value="1"/>
</dbReference>
<feature type="compositionally biased region" description="Polar residues" evidence="1">
    <location>
        <begin position="260"/>
        <end position="281"/>
    </location>
</feature>
<dbReference type="AlphaFoldDB" id="A0A6L2NEX6"/>
<gene>
    <name evidence="3" type="ORF">Tci_055082</name>
</gene>
<evidence type="ECO:0000256" key="1">
    <source>
        <dbReference type="SAM" id="MobiDB-lite"/>
    </source>
</evidence>
<keyword evidence="3" id="KW-0548">Nucleotidyltransferase</keyword>